<dbReference type="WBParaSite" id="PSAMB.scaffold2285size24119.g17176.t1">
    <property type="protein sequence ID" value="PSAMB.scaffold2285size24119.g17176.t1"/>
    <property type="gene ID" value="PSAMB.scaffold2285size24119.g17176"/>
</dbReference>
<feature type="compositionally biased region" description="Polar residues" evidence="1">
    <location>
        <begin position="708"/>
        <end position="718"/>
    </location>
</feature>
<feature type="compositionally biased region" description="Low complexity" evidence="1">
    <location>
        <begin position="1317"/>
        <end position="1327"/>
    </location>
</feature>
<dbReference type="GO" id="GO:0005777">
    <property type="term" value="C:peroxisome"/>
    <property type="evidence" value="ECO:0007669"/>
    <property type="project" value="InterPro"/>
</dbReference>
<feature type="region of interest" description="Disordered" evidence="1">
    <location>
        <begin position="1007"/>
        <end position="1031"/>
    </location>
</feature>
<name>A0A914VQ23_9BILA</name>
<feature type="region of interest" description="Disordered" evidence="1">
    <location>
        <begin position="1256"/>
        <end position="1329"/>
    </location>
</feature>
<organism evidence="2 3">
    <name type="scientific">Plectus sambesii</name>
    <dbReference type="NCBI Taxonomy" id="2011161"/>
    <lineage>
        <taxon>Eukaryota</taxon>
        <taxon>Metazoa</taxon>
        <taxon>Ecdysozoa</taxon>
        <taxon>Nematoda</taxon>
        <taxon>Chromadorea</taxon>
        <taxon>Plectida</taxon>
        <taxon>Plectina</taxon>
        <taxon>Plectoidea</taxon>
        <taxon>Plectidae</taxon>
        <taxon>Plectus</taxon>
    </lineage>
</organism>
<sequence>EESIAETDFCDDETKDDEDSVVDDAERTLSRRSRTRSFSGCELEHYRQQHERLEEARPLCNHDSTTSLNDVFLDASHPDIHHLSGGITTIRKRTAPPILLEAPIMRNASSAYSACTTSVGGVTEDGYERDLSEYVPTDDHTLNDSYGVNRSHIVLATHQKHYLNDFWLILTIKNNVATVYFCERFAQLHEALFHELQQKLANECRIVNQEMLLEKMNATRECDALIMPEKEVSTPVAERVVRSLTLQKPHVQITEPSTFSPLVRQFVVTRQNTRLLTWTDEEDQSESTSLTGQARFKFAPGYFACDMVWHHWYFVHPRLKSTTRVSSSQPYNQLVLGMKALTMWLEQLAVRNRENLFVFREHSGHVFYLRLHASLESAEQGGVNLTDSLSPGAIKSNFNHSILLAVHGLTEPGEEICVKMRDELQRRLDAAVLDELVAMLRRNPNFRMTQLDGKFIQPDESKPCLVVKFTLPTPAINYLYAVAHYLRQHLLTFMHMPKFISASGVRLDEWRFRPYVSGDGADVNFFLLNRPAVAGSSTIGLACIEMAFVDSQGLPYSVLRSAPLDARGHSTFFAGDARNSQARQARFYELTKTSIWTTTSGQSMKSKGPTALVQFAVWEKGDVGVEGLQERLRHSVQQALADLVTEYGLLTTPMFELAPPVLPGGQSMSCFALATSSPLGSSPSSPRSLHLTHMPVVLPIESERKDSSPQTPLSASLTPPQLHQHPMHHQQGPRNSIDMLDVQVRRQLQMRRKRSSSEALLNPQSATTTSTPTTSTSATTSPPKPLDSPKTPSLIPAKPPLHVVTSNIFNFDQTAGKRHSVDFQSDEFPPFARRKHSSGGESVSSGRGGLTTSSEQSSNRPSSSARSSPVKRTSSVRMFNPGGRSDRLNTAFATSAADWFDHIMALSKGQNKTPGSLAKMDWRLDSDAACRKIVHIAYERLHEVIPSTDMVVCEGLISVGPGLPRIDPSILSTPILGDMGRIVEAEDKTLAVLVGYSKALTEDTFAFAQDSSGTPPESLRKLATPNSDSNEQRFSPLLQGFVPRRRLLLVLSRGEKLTLYGYNWSQDAITTISSIFLKLVCWHNARSRLLREIGLHKMGVCHLSIPQKPDVEKNPYLEMTWMYPESLLSDNFPPHRLQRPNFAALKADYARLLLKPFRFIDSAFLPRYSSNCAFTNQTRQFLDLRLRLQGILNEQMIMRQIHETWWNMRLHDDEKICIQARNLQLLHTRSRQVHSVYSPLLLAPKWRRRVAQVRIANEDGAPPPDPNAGRPARKQIERKKSMPITREALPTPSASAAPQSPVKTRSNTMSGTHRHPPASMSSGAMSPTPMPTPTVVRLGADDDEDPWHVKIQYMLVEDYVKYLKTMGMRLIYVQSADKTIRDPLHYNMLSPESPTVWLEQTVEGGIALMRLSFHEPYFRVELFAWDAGQLRYSTTPVDQEQIDQVHQASVEFDKVVADLTIRCHAHSFLYDFHLRMVTTYLIGGQQVMFTPGYNTNAFLIDFLQYYGCRPAFARNCIYEDKTTFKQLSVAGNFIWEHFLNHERIYEWRVVRMKLLHEKGEQNSDFLLVSTDEYQHFDETYKVVRVVLHDERESGKLATDLRLKFYVLLVSSEHNMPFPELDGPALDENEQQVEEGEFKRLEAGSPCDDDLDEAGEDVDVSFEADDKPSSDLLPIRHATLPSQRRRFRSGGSERQSGLDPLYRIHHKLSSDAESVSTVPSGRFQVSRVLEDDLVSAGDRHLLPQPKLSIRKSAPRRHRKSTNKDWVAVLAKEGAVLPKEQITYVTYVSARQRKLQTTLEDSVTHFKRRLQRTVSDAGWHCKRDQLWTRLLEGGAGGAMAKPRSRNATGGFWAAGPPRIETSGVSTVEAAMVLNSLAAGGVMSMADLETLLGYVRVVPAVEIDPNITPFVANLRDDAMLGLMRCLVIHFGPDRCRFFAPGNIHAGSKKHLVVLNPNFLDSLVLVTVAARTNGAKIFLVYKDWDTLISDSSEDNKAYRISVIQSFFEEVVSCLGYFTWQKLLSE</sequence>
<feature type="compositionally biased region" description="Low complexity" evidence="1">
    <location>
        <begin position="765"/>
        <end position="781"/>
    </location>
</feature>
<dbReference type="PANTHER" id="PTHR14918:SF3">
    <property type="entry name" value="KICSTOR COMPLEX PROTEIN SZT2"/>
    <property type="match status" value="1"/>
</dbReference>
<feature type="compositionally biased region" description="Low complexity" evidence="1">
    <location>
        <begin position="719"/>
        <end position="733"/>
    </location>
</feature>
<proteinExistence type="predicted"/>
<dbReference type="InterPro" id="IPR033228">
    <property type="entry name" value="SZT2"/>
</dbReference>
<reference evidence="3" key="1">
    <citation type="submission" date="2022-11" db="UniProtKB">
        <authorList>
            <consortium name="WormBaseParasite"/>
        </authorList>
    </citation>
    <scope>IDENTIFICATION</scope>
</reference>
<feature type="compositionally biased region" description="Acidic residues" evidence="1">
    <location>
        <begin position="1"/>
        <end position="23"/>
    </location>
</feature>
<protein>
    <submittedName>
        <fullName evidence="3">Uncharacterized protein</fullName>
    </submittedName>
</protein>
<keyword evidence="2" id="KW-1185">Reference proteome</keyword>
<feature type="region of interest" description="Disordered" evidence="1">
    <location>
        <begin position="820"/>
        <end position="884"/>
    </location>
</feature>
<dbReference type="PANTHER" id="PTHR14918">
    <property type="entry name" value="KICSTOR COMPLEX PROTEIN SZT2"/>
    <property type="match status" value="1"/>
</dbReference>
<dbReference type="Proteomes" id="UP000887566">
    <property type="component" value="Unplaced"/>
</dbReference>
<evidence type="ECO:0000313" key="3">
    <source>
        <dbReference type="WBParaSite" id="PSAMB.scaffold2285size24119.g17176.t1"/>
    </source>
</evidence>
<feature type="compositionally biased region" description="Low complexity" evidence="1">
    <location>
        <begin position="1292"/>
        <end position="1301"/>
    </location>
</feature>
<feature type="compositionally biased region" description="Polar residues" evidence="1">
    <location>
        <begin position="1302"/>
        <end position="1311"/>
    </location>
</feature>
<feature type="region of interest" description="Disordered" evidence="1">
    <location>
        <begin position="703"/>
        <end position="799"/>
    </location>
</feature>
<evidence type="ECO:0000313" key="2">
    <source>
        <dbReference type="Proteomes" id="UP000887566"/>
    </source>
</evidence>
<feature type="region of interest" description="Disordered" evidence="1">
    <location>
        <begin position="1677"/>
        <end position="1696"/>
    </location>
</feature>
<feature type="compositionally biased region" description="Low complexity" evidence="1">
    <location>
        <begin position="839"/>
        <end position="875"/>
    </location>
</feature>
<feature type="region of interest" description="Disordered" evidence="1">
    <location>
        <begin position="1"/>
        <end position="34"/>
    </location>
</feature>
<evidence type="ECO:0000256" key="1">
    <source>
        <dbReference type="SAM" id="MobiDB-lite"/>
    </source>
</evidence>
<accession>A0A914VQ23</accession>